<protein>
    <submittedName>
        <fullName evidence="9">Endosomal peripheral membrane protein</fullName>
    </submittedName>
</protein>
<dbReference type="PANTHER" id="PTHR10663:SF333">
    <property type="entry name" value="PROTEIN MON2 HOMOLOG"/>
    <property type="match status" value="1"/>
</dbReference>
<dbReference type="InterPro" id="IPR032629">
    <property type="entry name" value="DCB_dom"/>
</dbReference>
<feature type="domain" description="Mon2/Sec7/BIG1-like HUS" evidence="6">
    <location>
        <begin position="204"/>
        <end position="358"/>
    </location>
</feature>
<accession>A0A9P6GS10</accession>
<evidence type="ECO:0000313" key="10">
    <source>
        <dbReference type="Proteomes" id="UP000756921"/>
    </source>
</evidence>
<dbReference type="GO" id="GO:0015031">
    <property type="term" value="P:protein transport"/>
    <property type="evidence" value="ECO:0007669"/>
    <property type="project" value="UniProtKB-KW"/>
</dbReference>
<keyword evidence="2" id="KW-0813">Transport</keyword>
<evidence type="ECO:0000256" key="5">
    <source>
        <dbReference type="SAM" id="MobiDB-lite"/>
    </source>
</evidence>
<dbReference type="EMBL" id="WJXW01000001">
    <property type="protein sequence ID" value="KAF9740787.1"/>
    <property type="molecule type" value="Genomic_DNA"/>
</dbReference>
<evidence type="ECO:0000256" key="2">
    <source>
        <dbReference type="ARBA" id="ARBA00022448"/>
    </source>
</evidence>
<keyword evidence="4" id="KW-0175">Coiled coil</keyword>
<dbReference type="GO" id="GO:0005794">
    <property type="term" value="C:Golgi apparatus"/>
    <property type="evidence" value="ECO:0007669"/>
    <property type="project" value="UniProtKB-ARBA"/>
</dbReference>
<evidence type="ECO:0000256" key="3">
    <source>
        <dbReference type="ARBA" id="ARBA00022927"/>
    </source>
</evidence>
<name>A0A9P6GS10_9PLEO</name>
<feature type="domain" description="Mon2/Sec7/BIG1-like dimerisation and cyclophilin-binding" evidence="8">
    <location>
        <begin position="4"/>
        <end position="179"/>
    </location>
</feature>
<evidence type="ECO:0000256" key="1">
    <source>
        <dbReference type="ARBA" id="ARBA00008144"/>
    </source>
</evidence>
<comment type="caution">
    <text evidence="9">The sequence shown here is derived from an EMBL/GenBank/DDBJ whole genome shotgun (WGS) entry which is preliminary data.</text>
</comment>
<dbReference type="InterPro" id="IPR032691">
    <property type="entry name" value="Mon2/Sec7/BIG1-like_HUS"/>
</dbReference>
<evidence type="ECO:0000259" key="6">
    <source>
        <dbReference type="Pfam" id="PF12783"/>
    </source>
</evidence>
<gene>
    <name evidence="9" type="ORF">PMIN01_00326</name>
</gene>
<dbReference type="PANTHER" id="PTHR10663">
    <property type="entry name" value="GUANYL-NUCLEOTIDE EXCHANGE FACTOR"/>
    <property type="match status" value="1"/>
</dbReference>
<proteinExistence type="inferred from homology"/>
<comment type="similarity">
    <text evidence="1">Belongs to the MON2 family.</text>
</comment>
<feature type="compositionally biased region" description="Low complexity" evidence="5">
    <location>
        <begin position="497"/>
        <end position="508"/>
    </location>
</feature>
<dbReference type="InterPro" id="IPR016024">
    <property type="entry name" value="ARM-type_fold"/>
</dbReference>
<dbReference type="Pfam" id="PF12783">
    <property type="entry name" value="Sec7-like_HUS"/>
    <property type="match status" value="1"/>
</dbReference>
<evidence type="ECO:0000256" key="4">
    <source>
        <dbReference type="SAM" id="Coils"/>
    </source>
</evidence>
<evidence type="ECO:0000313" key="9">
    <source>
        <dbReference type="EMBL" id="KAF9740787.1"/>
    </source>
</evidence>
<keyword evidence="3" id="KW-0653">Protein transport</keyword>
<feature type="region of interest" description="Disordered" evidence="5">
    <location>
        <begin position="481"/>
        <end position="517"/>
    </location>
</feature>
<feature type="coiled-coil region" evidence="4">
    <location>
        <begin position="7"/>
        <end position="41"/>
    </location>
</feature>
<dbReference type="Pfam" id="PF16206">
    <property type="entry name" value="Mon2_C"/>
    <property type="match status" value="1"/>
</dbReference>
<dbReference type="SUPFAM" id="SSF48371">
    <property type="entry name" value="ARM repeat"/>
    <property type="match status" value="2"/>
</dbReference>
<dbReference type="OrthoDB" id="294853at2759"/>
<keyword evidence="10" id="KW-1185">Reference proteome</keyword>
<evidence type="ECO:0000259" key="8">
    <source>
        <dbReference type="Pfam" id="PF16213"/>
    </source>
</evidence>
<reference evidence="9" key="1">
    <citation type="journal article" date="2020" name="Mol. Plant Microbe Interact.">
        <title>Genome Sequence of the Biocontrol Agent Coniothyrium minitans strain Conio (IMI 134523).</title>
        <authorList>
            <person name="Patel D."/>
            <person name="Shittu T.A."/>
            <person name="Baroncelli R."/>
            <person name="Muthumeenakshi S."/>
            <person name="Osborne T.H."/>
            <person name="Janganan T.K."/>
            <person name="Sreenivasaprasad S."/>
        </authorList>
    </citation>
    <scope>NUCLEOTIDE SEQUENCE</scope>
    <source>
        <strain evidence="9">Conio</strain>
    </source>
</reference>
<evidence type="ECO:0000259" key="7">
    <source>
        <dbReference type="Pfam" id="PF16206"/>
    </source>
</evidence>
<dbReference type="Pfam" id="PF16213">
    <property type="entry name" value="DCB"/>
    <property type="match status" value="1"/>
</dbReference>
<organism evidence="9 10">
    <name type="scientific">Paraphaeosphaeria minitans</name>
    <dbReference type="NCBI Taxonomy" id="565426"/>
    <lineage>
        <taxon>Eukaryota</taxon>
        <taxon>Fungi</taxon>
        <taxon>Dikarya</taxon>
        <taxon>Ascomycota</taxon>
        <taxon>Pezizomycotina</taxon>
        <taxon>Dothideomycetes</taxon>
        <taxon>Pleosporomycetidae</taxon>
        <taxon>Pleosporales</taxon>
        <taxon>Massarineae</taxon>
        <taxon>Didymosphaeriaceae</taxon>
        <taxon>Paraphaeosphaeria</taxon>
    </lineage>
</organism>
<dbReference type="InterPro" id="IPR032817">
    <property type="entry name" value="Mon2_C"/>
</dbReference>
<dbReference type="Proteomes" id="UP000756921">
    <property type="component" value="Unassembled WGS sequence"/>
</dbReference>
<sequence>MTAQILAAELGNLIQDSKRKNTELKNAAEKALQDLKSLSVTSEAQLSAGKLYYLSRRPHFISPFLIACNTRNTKFGSTAISCLQRLSVSEALPSERLTEVLDALKDSVTLSHDVQLKILQILPSLVQNYPAEVCSDALATALQICSALQNAKNFAVSNTAAATLQQLVIAVFDRVVTEDEESLEIPAVSDVPADDGTVSIRPAAHDALKVFNDLNLLLTGEKTTFVRFSPLPSITTLEVIEAILSNHAKIMTTHAEQTHVLRSLLMPTIIRSLSDRLSFPITLRIIRILNLLIRNHLTIMPSECEIALGLLNHMLDPEASSSWKRALCLEVFRGIYSDSRLLLQIYSHFDEQEGKKNIFGDNLASFVRLATEKPAVIGLGQQSSLPANRNDGKDSASDQAVAEAGALAGMIGGPTNENNGSNHPAGISSQWSNLKTPCIEHLDKAEPPPMPETYIYSLVLTCITNVSESLAKFVLPLTVHQETKSKRKTKSEEYVTPEGEPASPPSSSRKFSRTQSFRKKTIPVNPLSLVEHPAYACIQTSATVVTECWPAILATCSTFLNAALDADYYRALVRAIQKVTQVAGLLVLPTPRDAFLTTLAKAAVPSSMVMANVASPRSPTTEQTGSKGLLNVDSLVSQAASALDKNRHPSHEASHSPMLGARNLLCLRALLNLAIALGPTLHSAWSIVFETLQVADLVMAFSSQGGQRTSVSGVRTETNVSEKIENEISAVQSAARRLFESTADFPNESFVEVLRALCGLIQTSSDTTPSGEQTTFNAGRPKVLHQRRLGSVSGTSLSTDTNSRDSAFALNKIGELAGLNEERLASYPPDDSGWDFLVTELVRYSANHRNATQTRLLAADILCRTVKDIAESPIPDEEREEVQVRILSALETQILSLHRDDSDDGSFSDADIRIHQIALAALKSVIEQCGESLIAGWVSVFDSLLSVFSATSASETNNTASSTLALIPDAVEVISKTLARTAFGTVQLICSDFLAAVPDTSLSTLLELLLKFSCQQEDLNMSLTAVTFFWNVSDFLHARSDLSQLPSIASITKHGDEAQQIIRLKSREGIAPALWLRVLVDLSTITTDRRAELRNSAIHTIQRIFENYVDQLSLDAWMLCLRSVLFGMVNANLSVQTRIRTDAPDTDDEIAAWNDTTKTVLQSTSKSISMYMDKLEDASSLGHAWADLLDLLQKYFDCGSHALGASVFNTITEVLSRANNARTMGTIPLLKTATVWKTYFECREMWHNNPADNQEAFLAYVAAFKAIYRLSDKFLKSEDLIQMLRNLEACVVASDEIPYSSDVDNMTALQTQVMECFSLVHTESGGLHGYLLRTLSCFVTLPYSKNMEQRGPTFVALAKASMALLQTIVIKHVSDPEIYTDGALLAVLTSLEKPVREKYLWHREGKSPTLWQKAILTAVAILEITLSHIEELESEALRPTWTQITAIINGVIRAQLSTYPLNLQEDESFDISAFTQLKSLITLPLGSPSLPDALRRTHIRNIFETSLLHPPFDGEIPDLTFSPLEDLYKVRLGRTDDFMPTFRPNMSYTALSELFALVAHQDGNAGERPARVKLAQAAAPYLILRCALPLRAYIADHPLRGRMPQPESQRQELLFVLHELGKLKSEPASIPDAEGVKSKFGKHLHRLYPLLVRALGVSRGDGEVFGCLARLVDRVGGEFGVDDE</sequence>
<feature type="domain" description="Mon2 C-terminal" evidence="7">
    <location>
        <begin position="992"/>
        <end position="1130"/>
    </location>
</feature>